<feature type="domain" description="Cytochrome oxidase subunit II transmembrane region profile" evidence="16">
    <location>
        <begin position="19"/>
        <end position="114"/>
    </location>
</feature>
<proteinExistence type="inferred from homology"/>
<dbReference type="PROSITE" id="PS50999">
    <property type="entry name" value="COX2_TM"/>
    <property type="match status" value="1"/>
</dbReference>
<evidence type="ECO:0000256" key="6">
    <source>
        <dbReference type="ARBA" id="ARBA00022967"/>
    </source>
</evidence>
<comment type="similarity">
    <text evidence="2 12">Belongs to the cytochrome c oxidase subunit 2 family.</text>
</comment>
<evidence type="ECO:0000256" key="9">
    <source>
        <dbReference type="ARBA" id="ARBA00023128"/>
    </source>
</evidence>
<evidence type="ECO:0000256" key="8">
    <source>
        <dbReference type="ARBA" id="ARBA00022989"/>
    </source>
</evidence>
<dbReference type="PANTHER" id="PTHR22888">
    <property type="entry name" value="CYTOCHROME C OXIDASE, SUBUNIT II"/>
    <property type="match status" value="1"/>
</dbReference>
<dbReference type="PANTHER" id="PTHR22888:SF9">
    <property type="entry name" value="CYTOCHROME C OXIDASE SUBUNIT 2"/>
    <property type="match status" value="1"/>
</dbReference>
<feature type="transmembrane region" description="Helical" evidence="14">
    <location>
        <begin position="86"/>
        <end position="108"/>
    </location>
</feature>
<dbReference type="SUPFAM" id="SSF81464">
    <property type="entry name" value="Cytochrome c oxidase subunit II-like, transmembrane region"/>
    <property type="match status" value="1"/>
</dbReference>
<evidence type="ECO:0000256" key="11">
    <source>
        <dbReference type="ARBA" id="ARBA00049512"/>
    </source>
</evidence>
<dbReference type="InterPro" id="IPR011759">
    <property type="entry name" value="Cyt_c_oxidase_su2_TM_dom"/>
</dbReference>
<dbReference type="SUPFAM" id="SSF49503">
    <property type="entry name" value="Cupredoxins"/>
    <property type="match status" value="1"/>
</dbReference>
<evidence type="ECO:0000259" key="16">
    <source>
        <dbReference type="PROSITE" id="PS50999"/>
    </source>
</evidence>
<comment type="cofactor">
    <cofactor evidence="12">
        <name>Cu cation</name>
        <dbReference type="ChEBI" id="CHEBI:23378"/>
    </cofactor>
    <text evidence="12">Binds a copper A center.</text>
</comment>
<evidence type="ECO:0000256" key="4">
    <source>
        <dbReference type="ARBA" id="ARBA00022660"/>
    </source>
</evidence>
<evidence type="ECO:0000256" key="3">
    <source>
        <dbReference type="ARBA" id="ARBA00022448"/>
    </source>
</evidence>
<gene>
    <name evidence="17" type="primary">cox2-2</name>
</gene>
<evidence type="ECO:0000256" key="2">
    <source>
        <dbReference type="ARBA" id="ARBA00007866"/>
    </source>
</evidence>
<evidence type="ECO:0000256" key="14">
    <source>
        <dbReference type="SAM" id="Phobius"/>
    </source>
</evidence>
<keyword evidence="7 12" id="KW-0249">Electron transport</keyword>
<keyword evidence="5 12" id="KW-0812">Transmembrane</keyword>
<reference evidence="17" key="1">
    <citation type="journal article" date="2004" name="Mol. Genet. Genomics">
        <title>The cytoplasmic male-sterile type and normal type mitochondrial genomes of sugar beet share the same complement of genes of known function but differ in the content of expressed ORFs.</title>
        <authorList>
            <person name="Satoh M."/>
            <person name="Kubo T."/>
            <person name="Nishizawa S."/>
            <person name="Estiati A."/>
            <person name="Itchoda N."/>
            <person name="Mikami T."/>
        </authorList>
    </citation>
    <scope>NUCLEOTIDE SEQUENCE</scope>
</reference>
<keyword evidence="10 12" id="KW-0472">Membrane</keyword>
<dbReference type="GO" id="GO:0004129">
    <property type="term" value="F:cytochrome-c oxidase activity"/>
    <property type="evidence" value="ECO:0007669"/>
    <property type="project" value="UniProtKB-EC"/>
</dbReference>
<dbReference type="GO" id="GO:0042773">
    <property type="term" value="P:ATP synthesis coupled electron transport"/>
    <property type="evidence" value="ECO:0007669"/>
    <property type="project" value="TreeGrafter"/>
</dbReference>
<name>Q5U6C7_BETVV</name>
<keyword evidence="8 14" id="KW-1133">Transmembrane helix</keyword>
<feature type="region of interest" description="Disordered" evidence="13">
    <location>
        <begin position="219"/>
        <end position="280"/>
    </location>
</feature>
<keyword evidence="12" id="KW-0186">Copper</keyword>
<evidence type="ECO:0000256" key="5">
    <source>
        <dbReference type="ARBA" id="ARBA00022692"/>
    </source>
</evidence>
<dbReference type="FunFam" id="1.10.287.90:FF:000004">
    <property type="entry name" value="Cytochrome c oxidase subunit 2"/>
    <property type="match status" value="1"/>
</dbReference>
<geneLocation type="mitochondrion" evidence="17"/>
<protein>
    <recommendedName>
        <fullName evidence="12">Cytochrome c oxidase subunit 2</fullName>
    </recommendedName>
</protein>
<feature type="domain" description="Cytochrome oxidase subunit II copper A binding" evidence="15">
    <location>
        <begin position="116"/>
        <end position="255"/>
    </location>
</feature>
<dbReference type="Gene3D" id="2.60.40.420">
    <property type="entry name" value="Cupredoxins - blue copper proteins"/>
    <property type="match status" value="1"/>
</dbReference>
<dbReference type="Pfam" id="PF00116">
    <property type="entry name" value="COX2"/>
    <property type="match status" value="1"/>
</dbReference>
<comment type="catalytic activity">
    <reaction evidence="11">
        <text>4 Fe(II)-[cytochrome c] + O2 + 8 H(+)(in) = 4 Fe(III)-[cytochrome c] + 2 H2O + 4 H(+)(out)</text>
        <dbReference type="Rhea" id="RHEA:11436"/>
        <dbReference type="Rhea" id="RHEA-COMP:10350"/>
        <dbReference type="Rhea" id="RHEA-COMP:14399"/>
        <dbReference type="ChEBI" id="CHEBI:15377"/>
        <dbReference type="ChEBI" id="CHEBI:15378"/>
        <dbReference type="ChEBI" id="CHEBI:15379"/>
        <dbReference type="ChEBI" id="CHEBI:29033"/>
        <dbReference type="ChEBI" id="CHEBI:29034"/>
        <dbReference type="EC" id="7.1.1.9"/>
    </reaction>
    <physiologicalReaction direction="left-to-right" evidence="11">
        <dbReference type="Rhea" id="RHEA:11437"/>
    </physiologicalReaction>
</comment>
<keyword evidence="12" id="KW-0479">Metal-binding</keyword>
<evidence type="ECO:0000256" key="12">
    <source>
        <dbReference type="RuleBase" id="RU000457"/>
    </source>
</evidence>
<dbReference type="PROSITE" id="PS50857">
    <property type="entry name" value="COX2_CUA"/>
    <property type="match status" value="1"/>
</dbReference>
<organism evidence="17">
    <name type="scientific">Beta vulgaris subsp. vulgaris</name>
    <name type="common">Beet</name>
    <dbReference type="NCBI Taxonomy" id="3555"/>
    <lineage>
        <taxon>Eukaryota</taxon>
        <taxon>Viridiplantae</taxon>
        <taxon>Streptophyta</taxon>
        <taxon>Embryophyta</taxon>
        <taxon>Tracheophyta</taxon>
        <taxon>Spermatophyta</taxon>
        <taxon>Magnoliopsida</taxon>
        <taxon>eudicotyledons</taxon>
        <taxon>Gunneridae</taxon>
        <taxon>Pentapetalae</taxon>
        <taxon>Caryophyllales</taxon>
        <taxon>Chenopodiaceae</taxon>
        <taxon>Betoideae</taxon>
        <taxon>Beta</taxon>
    </lineage>
</organism>
<comment type="subcellular location">
    <subcellularLocation>
        <location evidence="12">Mitochondrion inner membrane</location>
        <topology evidence="12">Multi-pass membrane protein</topology>
    </subcellularLocation>
    <subcellularLocation>
        <location evidence="1">Mitochondrion membrane</location>
        <topology evidence="1">Multi-pass membrane protein</topology>
    </subcellularLocation>
</comment>
<comment type="function">
    <text evidence="12">Component of the cytochrome c oxidase, the last enzyme in the mitochondrial electron transport chain which drives oxidative phosphorylation. The respiratory chain contains 3 multisubunit complexes succinate dehydrogenase (complex II, CII), ubiquinol-cytochrome c oxidoreductase (cytochrome b-c1 complex, complex III, CIII) and cytochrome c oxidase (complex IV, CIV), that cooperate to transfer electrons derived from NADH and succinate to molecular oxygen, creating an electrochemical gradient over the inner membrane that drives transmembrane transport and the ATP synthase. Cytochrome c oxidase is the component of the respiratory chain that catalyzes the reduction of oxygen to water. Electrons originating from reduced cytochrome c in the intermembrane space (IMS) are transferred via the dinuclear copper A center (CU(A)) of subunit 2 and heme A of subunit 1 to the active site in subunit 1, a binuclear center (BNC) formed by heme A3 and copper B (CU(B)). The BNC reduces molecular oxygen to 2 water molecules using 4 electrons from cytochrome c in the IMS and 4 protons from the mitochondrial matrix.</text>
</comment>
<dbReference type="Gene3D" id="1.10.287.90">
    <property type="match status" value="1"/>
</dbReference>
<keyword evidence="4 12" id="KW-0679">Respiratory chain</keyword>
<dbReference type="AlphaFoldDB" id="Q5U6C7"/>
<dbReference type="InterPro" id="IPR045187">
    <property type="entry name" value="CcO_II"/>
</dbReference>
<accession>Q5U6C7</accession>
<evidence type="ECO:0000256" key="7">
    <source>
        <dbReference type="ARBA" id="ARBA00022982"/>
    </source>
</evidence>
<dbReference type="InterPro" id="IPR036257">
    <property type="entry name" value="Cyt_c_oxidase_su2_TM_sf"/>
</dbReference>
<dbReference type="GO" id="GO:0005743">
    <property type="term" value="C:mitochondrial inner membrane"/>
    <property type="evidence" value="ECO:0007669"/>
    <property type="project" value="UniProtKB-SubCell"/>
</dbReference>
<evidence type="ECO:0000256" key="1">
    <source>
        <dbReference type="ARBA" id="ARBA00004225"/>
    </source>
</evidence>
<dbReference type="PRINTS" id="PR01166">
    <property type="entry name" value="CYCOXIDASEII"/>
</dbReference>
<keyword evidence="9 12" id="KW-0496">Mitochondrion</keyword>
<dbReference type="InterPro" id="IPR008972">
    <property type="entry name" value="Cupredoxin"/>
</dbReference>
<keyword evidence="6" id="KW-1278">Translocase</keyword>
<keyword evidence="12" id="KW-0999">Mitochondrion inner membrane</keyword>
<dbReference type="EMBL" id="BA000024">
    <property type="protein sequence ID" value="BAD66783.1"/>
    <property type="molecule type" value="Genomic_DNA"/>
</dbReference>
<dbReference type="GO" id="GO:0005507">
    <property type="term" value="F:copper ion binding"/>
    <property type="evidence" value="ECO:0007669"/>
    <property type="project" value="InterPro"/>
</dbReference>
<sequence>MNQMIVREWLFFTMAPCDAAEPWQLGFQDAATPMMQGIIDLHHDIFFFLILILVFVSWILVRALWHFHYKKNPIPQRIVHGTTIEIIRTIFPSIILMFIAIPSFALLYSMDEVVVDPAITIKAIGHQWYRTYEYSDYNSSDEQSLTFDSYTIPEDDPELGQSRLLEVDNRVVVPAKTHIRIIVTSADVLHSWAVPSFMTTGGTSEIAGSWSDTWIDAFYGPAAGGEGEGEKDTGTSGGEASEVPAPPQDQGALPGQEEGRVASAPPQDQGALPGQEEGRVAPSVADVRQELDSFVSSFNKIAMRSDRLIAIGDRLSLETATAEKRAKILEGMRHIASLEGATRPKSGTKAADALIRFVRAWEEG</sequence>
<evidence type="ECO:0000259" key="15">
    <source>
        <dbReference type="PROSITE" id="PS50857"/>
    </source>
</evidence>
<feature type="transmembrane region" description="Helical" evidence="14">
    <location>
        <begin position="45"/>
        <end position="65"/>
    </location>
</feature>
<evidence type="ECO:0000256" key="13">
    <source>
        <dbReference type="SAM" id="MobiDB-lite"/>
    </source>
</evidence>
<keyword evidence="3 12" id="KW-0813">Transport</keyword>
<dbReference type="Pfam" id="PF02790">
    <property type="entry name" value="COX2_TM"/>
    <property type="match status" value="1"/>
</dbReference>
<evidence type="ECO:0000256" key="10">
    <source>
        <dbReference type="ARBA" id="ARBA00023136"/>
    </source>
</evidence>
<dbReference type="InterPro" id="IPR002429">
    <property type="entry name" value="CcO_II-like_C"/>
</dbReference>
<evidence type="ECO:0000313" key="17">
    <source>
        <dbReference type="EMBL" id="BAD66783.1"/>
    </source>
</evidence>